<dbReference type="RefSeq" id="XP_002773316.1">
    <property type="nucleotide sequence ID" value="XM_002773270.1"/>
</dbReference>
<reference evidence="8 9" key="1">
    <citation type="submission" date="2008-07" db="EMBL/GenBank/DDBJ databases">
        <authorList>
            <person name="El-Sayed N."/>
            <person name="Caler E."/>
            <person name="Inman J."/>
            <person name="Amedeo P."/>
            <person name="Hass B."/>
            <person name="Wortman J."/>
        </authorList>
    </citation>
    <scope>NUCLEOTIDE SEQUENCE [LARGE SCALE GENOMIC DNA]</scope>
    <source>
        <strain evidence="9">ATCC 50983 / TXsc</strain>
    </source>
</reference>
<keyword evidence="4" id="KW-0804">Transcription</keyword>
<dbReference type="Pfam" id="PF04729">
    <property type="entry name" value="ASF1_hist_chap"/>
    <property type="match status" value="1"/>
</dbReference>
<dbReference type="GO" id="GO:0000785">
    <property type="term" value="C:chromatin"/>
    <property type="evidence" value="ECO:0007669"/>
    <property type="project" value="TreeGrafter"/>
</dbReference>
<accession>C5LDW8</accession>
<sequence>MSIVSVTEVSLLGDNPCKISDKLSFEIQFEALKKLKDDLEWAMVYVADANDSSKDQELDTVELGPVEVATMKFTFEVWSALEILPPARSLSFDTAVPLDKGVEVEVTDDEDEPDNDEVECNEPDEAPVDNLEQMETSEETEAAQDMKVDPVGQSKIDPVAPSESIAMDVDVAGG</sequence>
<dbReference type="InParanoid" id="C5LDW8"/>
<evidence type="ECO:0000313" key="9">
    <source>
        <dbReference type="Proteomes" id="UP000007800"/>
    </source>
</evidence>
<evidence type="ECO:0000256" key="1">
    <source>
        <dbReference type="ARBA" id="ARBA00004123"/>
    </source>
</evidence>
<dbReference type="GeneID" id="9050670"/>
<keyword evidence="3" id="KW-0805">Transcription regulation</keyword>
<dbReference type="OrthoDB" id="29755at2759"/>
<dbReference type="GO" id="GO:0042393">
    <property type="term" value="F:histone binding"/>
    <property type="evidence" value="ECO:0007669"/>
    <property type="project" value="TreeGrafter"/>
</dbReference>
<dbReference type="PANTHER" id="PTHR12040:SF0">
    <property type="entry name" value="HISTONE CHAPERONE ASF1"/>
    <property type="match status" value="1"/>
</dbReference>
<comment type="subcellular location">
    <subcellularLocation>
        <location evidence="1">Nucleus</location>
    </subcellularLocation>
</comment>
<dbReference type="Gene3D" id="2.60.40.1490">
    <property type="entry name" value="Histone chaperone ASF1-like"/>
    <property type="match status" value="1"/>
</dbReference>
<organism evidence="9">
    <name type="scientific">Perkinsus marinus (strain ATCC 50983 / TXsc)</name>
    <dbReference type="NCBI Taxonomy" id="423536"/>
    <lineage>
        <taxon>Eukaryota</taxon>
        <taxon>Sar</taxon>
        <taxon>Alveolata</taxon>
        <taxon>Perkinsozoa</taxon>
        <taxon>Perkinsea</taxon>
        <taxon>Perkinsida</taxon>
        <taxon>Perkinsidae</taxon>
        <taxon>Perkinsus</taxon>
    </lineage>
</organism>
<dbReference type="GO" id="GO:0006335">
    <property type="term" value="P:DNA replication-dependent chromatin assembly"/>
    <property type="evidence" value="ECO:0007669"/>
    <property type="project" value="TreeGrafter"/>
</dbReference>
<dbReference type="SUPFAM" id="SSF101546">
    <property type="entry name" value="ASF1-like"/>
    <property type="match status" value="1"/>
</dbReference>
<keyword evidence="9" id="KW-1185">Reference proteome</keyword>
<proteinExistence type="inferred from homology"/>
<gene>
    <name evidence="8" type="ORF">Pmar_PMAR026566</name>
</gene>
<dbReference type="AlphaFoldDB" id="C5LDW8"/>
<evidence type="ECO:0000256" key="3">
    <source>
        <dbReference type="ARBA" id="ARBA00023015"/>
    </source>
</evidence>
<feature type="region of interest" description="Disordered" evidence="7">
    <location>
        <begin position="106"/>
        <end position="174"/>
    </location>
</feature>
<evidence type="ECO:0000256" key="4">
    <source>
        <dbReference type="ARBA" id="ARBA00023163"/>
    </source>
</evidence>
<evidence type="ECO:0000256" key="6">
    <source>
        <dbReference type="ARBA" id="ARBA00023242"/>
    </source>
</evidence>
<comment type="similarity">
    <text evidence="2">Belongs to the ASF1 family.</text>
</comment>
<feature type="compositionally biased region" description="Acidic residues" evidence="7">
    <location>
        <begin position="106"/>
        <end position="127"/>
    </location>
</feature>
<dbReference type="EMBL" id="GG681070">
    <property type="protein sequence ID" value="EER05132.1"/>
    <property type="molecule type" value="Genomic_DNA"/>
</dbReference>
<dbReference type="GO" id="GO:0005634">
    <property type="term" value="C:nucleus"/>
    <property type="evidence" value="ECO:0007669"/>
    <property type="project" value="UniProtKB-SubCell"/>
</dbReference>
<evidence type="ECO:0000256" key="2">
    <source>
        <dbReference type="ARBA" id="ARBA00006051"/>
    </source>
</evidence>
<evidence type="ECO:0000256" key="7">
    <source>
        <dbReference type="SAM" id="MobiDB-lite"/>
    </source>
</evidence>
<keyword evidence="5" id="KW-0143">Chaperone</keyword>
<name>C5LDW8_PERM5</name>
<dbReference type="InterPro" id="IPR006818">
    <property type="entry name" value="ASF1-like"/>
</dbReference>
<dbReference type="InterPro" id="IPR036747">
    <property type="entry name" value="ASF1-like_sf"/>
</dbReference>
<evidence type="ECO:0000256" key="5">
    <source>
        <dbReference type="ARBA" id="ARBA00023186"/>
    </source>
</evidence>
<keyword evidence="6" id="KW-0539">Nucleus</keyword>
<dbReference type="Proteomes" id="UP000007800">
    <property type="component" value="Unassembled WGS sequence"/>
</dbReference>
<dbReference type="PANTHER" id="PTHR12040">
    <property type="entry name" value="ANTI-SILENCING PROTEIN 1"/>
    <property type="match status" value="1"/>
</dbReference>
<evidence type="ECO:0000313" key="8">
    <source>
        <dbReference type="EMBL" id="EER05132.1"/>
    </source>
</evidence>
<protein>
    <submittedName>
        <fullName evidence="8">Anti-silencing protein, putative</fullName>
    </submittedName>
</protein>